<dbReference type="AlphaFoldDB" id="A0A974DM05"/>
<accession>A0A974DM05</accession>
<organism evidence="2 3">
    <name type="scientific">Xenopus laevis</name>
    <name type="common">African clawed frog</name>
    <dbReference type="NCBI Taxonomy" id="8355"/>
    <lineage>
        <taxon>Eukaryota</taxon>
        <taxon>Metazoa</taxon>
        <taxon>Chordata</taxon>
        <taxon>Craniata</taxon>
        <taxon>Vertebrata</taxon>
        <taxon>Euteleostomi</taxon>
        <taxon>Amphibia</taxon>
        <taxon>Batrachia</taxon>
        <taxon>Anura</taxon>
        <taxon>Pipoidea</taxon>
        <taxon>Pipidae</taxon>
        <taxon>Xenopodinae</taxon>
        <taxon>Xenopus</taxon>
        <taxon>Xenopus</taxon>
    </lineage>
</organism>
<feature type="compositionally biased region" description="Basic and acidic residues" evidence="1">
    <location>
        <begin position="43"/>
        <end position="52"/>
    </location>
</feature>
<evidence type="ECO:0000313" key="3">
    <source>
        <dbReference type="Proteomes" id="UP000694892"/>
    </source>
</evidence>
<gene>
    <name evidence="2" type="ORF">XELAEV_18016501mg</name>
</gene>
<sequence length="66" mass="7469">MGFLKLKYVARQPREPNGLAASSTDNCLLSKVTGETWRCQNEANDRGTDRRTAQNMEKSNYTQSTE</sequence>
<protein>
    <submittedName>
        <fullName evidence="2">Uncharacterized protein</fullName>
    </submittedName>
</protein>
<proteinExistence type="predicted"/>
<name>A0A974DM05_XENLA</name>
<evidence type="ECO:0000256" key="1">
    <source>
        <dbReference type="SAM" id="MobiDB-lite"/>
    </source>
</evidence>
<reference evidence="3" key="1">
    <citation type="journal article" date="2016" name="Nature">
        <title>Genome evolution in the allotetraploid frog Xenopus laevis.</title>
        <authorList>
            <person name="Session A.M."/>
            <person name="Uno Y."/>
            <person name="Kwon T."/>
            <person name="Chapman J.A."/>
            <person name="Toyoda A."/>
            <person name="Takahashi S."/>
            <person name="Fukui A."/>
            <person name="Hikosaka A."/>
            <person name="Suzuki A."/>
            <person name="Kondo M."/>
            <person name="van Heeringen S.J."/>
            <person name="Quigley I."/>
            <person name="Heinz S."/>
            <person name="Ogino H."/>
            <person name="Ochi H."/>
            <person name="Hellsten U."/>
            <person name="Lyons J.B."/>
            <person name="Simakov O."/>
            <person name="Putnam N."/>
            <person name="Stites J."/>
            <person name="Kuroki Y."/>
            <person name="Tanaka T."/>
            <person name="Michiue T."/>
            <person name="Watanabe M."/>
            <person name="Bogdanovic O."/>
            <person name="Lister R."/>
            <person name="Georgiou G."/>
            <person name="Paranjpe S.S."/>
            <person name="van Kruijsbergen I."/>
            <person name="Shu S."/>
            <person name="Carlson J."/>
            <person name="Kinoshita T."/>
            <person name="Ohta Y."/>
            <person name="Mawaribuchi S."/>
            <person name="Jenkins J."/>
            <person name="Grimwood J."/>
            <person name="Schmutz J."/>
            <person name="Mitros T."/>
            <person name="Mozaffari S.V."/>
            <person name="Suzuki Y."/>
            <person name="Haramoto Y."/>
            <person name="Yamamoto T.S."/>
            <person name="Takagi C."/>
            <person name="Heald R."/>
            <person name="Miller K."/>
            <person name="Haudenschild C."/>
            <person name="Kitzman J."/>
            <person name="Nakayama T."/>
            <person name="Izutsu Y."/>
            <person name="Robert J."/>
            <person name="Fortriede J."/>
            <person name="Burns K."/>
            <person name="Lotay V."/>
            <person name="Karimi K."/>
            <person name="Yasuoka Y."/>
            <person name="Dichmann D.S."/>
            <person name="Flajnik M.F."/>
            <person name="Houston D.W."/>
            <person name="Shendure J."/>
            <person name="DuPasquier L."/>
            <person name="Vize P.D."/>
            <person name="Zorn A.M."/>
            <person name="Ito M."/>
            <person name="Marcotte E.M."/>
            <person name="Wallingford J.B."/>
            <person name="Ito Y."/>
            <person name="Asashima M."/>
            <person name="Ueno N."/>
            <person name="Matsuda Y."/>
            <person name="Veenstra G.J."/>
            <person name="Fujiyama A."/>
            <person name="Harland R.M."/>
            <person name="Taira M."/>
            <person name="Rokhsar D.S."/>
        </authorList>
    </citation>
    <scope>NUCLEOTIDE SEQUENCE [LARGE SCALE GENOMIC DNA]</scope>
    <source>
        <strain evidence="3">J</strain>
    </source>
</reference>
<dbReference type="EMBL" id="CM004469">
    <property type="protein sequence ID" value="OCT93431.1"/>
    <property type="molecule type" value="Genomic_DNA"/>
</dbReference>
<evidence type="ECO:0000313" key="2">
    <source>
        <dbReference type="EMBL" id="OCT93431.1"/>
    </source>
</evidence>
<feature type="compositionally biased region" description="Polar residues" evidence="1">
    <location>
        <begin position="53"/>
        <end position="66"/>
    </location>
</feature>
<feature type="region of interest" description="Disordered" evidence="1">
    <location>
        <begin position="40"/>
        <end position="66"/>
    </location>
</feature>
<dbReference type="Proteomes" id="UP000694892">
    <property type="component" value="Chromosome 2S"/>
</dbReference>